<dbReference type="Pfam" id="PF03328">
    <property type="entry name" value="HpcH_HpaI"/>
    <property type="match status" value="1"/>
</dbReference>
<dbReference type="PANTHER" id="PTHR30502">
    <property type="entry name" value="2-KETO-3-DEOXY-L-RHAMNONATE ALDOLASE"/>
    <property type="match status" value="1"/>
</dbReference>
<evidence type="ECO:0000256" key="2">
    <source>
        <dbReference type="ARBA" id="ARBA00022723"/>
    </source>
</evidence>
<name>A0AB73T7E9_9FIRM</name>
<comment type="similarity">
    <text evidence="1">Belongs to the HpcH/HpaI aldolase family.</text>
</comment>
<feature type="domain" description="HpcH/HpaI aldolase/citrate lyase" evidence="4">
    <location>
        <begin position="29"/>
        <end position="236"/>
    </location>
</feature>
<dbReference type="RefSeq" id="WP_187374329.1">
    <property type="nucleotide sequence ID" value="NZ_CABJAT010000007.1"/>
</dbReference>
<dbReference type="PANTHER" id="PTHR30502:SF0">
    <property type="entry name" value="PHOSPHOENOLPYRUVATE CARBOXYLASE FAMILY PROTEIN"/>
    <property type="match status" value="1"/>
</dbReference>
<dbReference type="InterPro" id="IPR040442">
    <property type="entry name" value="Pyrv_kinase-like_dom_sf"/>
</dbReference>
<dbReference type="AlphaFoldDB" id="A0AB73T7E9"/>
<dbReference type="GO" id="GO:0005737">
    <property type="term" value="C:cytoplasm"/>
    <property type="evidence" value="ECO:0007669"/>
    <property type="project" value="TreeGrafter"/>
</dbReference>
<proteinExistence type="inferred from homology"/>
<dbReference type="SUPFAM" id="SSF51621">
    <property type="entry name" value="Phosphoenolpyruvate/pyruvate domain"/>
    <property type="match status" value="1"/>
</dbReference>
<keyword evidence="6" id="KW-1185">Reference proteome</keyword>
<evidence type="ECO:0000256" key="1">
    <source>
        <dbReference type="ARBA" id="ARBA00005568"/>
    </source>
</evidence>
<dbReference type="Gene3D" id="3.20.20.60">
    <property type="entry name" value="Phosphoenolpyruvate-binding domains"/>
    <property type="match status" value="1"/>
</dbReference>
<gene>
    <name evidence="5" type="ORF">C7383_103363</name>
</gene>
<evidence type="ECO:0000313" key="5">
    <source>
        <dbReference type="EMBL" id="PWJ77517.1"/>
    </source>
</evidence>
<evidence type="ECO:0000259" key="4">
    <source>
        <dbReference type="Pfam" id="PF03328"/>
    </source>
</evidence>
<reference evidence="5 6" key="1">
    <citation type="submission" date="2018-05" db="EMBL/GenBank/DDBJ databases">
        <authorList>
            <person name="Goeker M."/>
            <person name="Huntemann M."/>
            <person name="Clum A."/>
            <person name="Pillay M."/>
            <person name="Palaniappan K."/>
            <person name="Varghese N."/>
            <person name="Mikhailova N."/>
            <person name="Stamatis D."/>
            <person name="Reddy T."/>
            <person name="Daum C."/>
            <person name="Shapiro N."/>
            <person name="Ivanova N."/>
            <person name="Kyrpides N."/>
            <person name="Woyke T."/>
        </authorList>
    </citation>
    <scope>NUCLEOTIDE SEQUENCE [LARGE SCALE GENOMIC DNA]</scope>
    <source>
        <strain evidence="5 6">DSM 26524</strain>
    </source>
</reference>
<comment type="caution">
    <text evidence="5">The sequence shown here is derived from an EMBL/GenBank/DDBJ whole genome shotgun (WGS) entry which is preliminary data.</text>
</comment>
<dbReference type="GO" id="GO:0016832">
    <property type="term" value="F:aldehyde-lyase activity"/>
    <property type="evidence" value="ECO:0007669"/>
    <property type="project" value="TreeGrafter"/>
</dbReference>
<keyword evidence="2" id="KW-0479">Metal-binding</keyword>
<dbReference type="GO" id="GO:0046872">
    <property type="term" value="F:metal ion binding"/>
    <property type="evidence" value="ECO:0007669"/>
    <property type="project" value="UniProtKB-KW"/>
</dbReference>
<keyword evidence="3" id="KW-0456">Lyase</keyword>
<accession>A0AB73T7E9</accession>
<organism evidence="5 6">
    <name type="scientific">Murimonas intestini</name>
    <dbReference type="NCBI Taxonomy" id="1337051"/>
    <lineage>
        <taxon>Bacteria</taxon>
        <taxon>Bacillati</taxon>
        <taxon>Bacillota</taxon>
        <taxon>Clostridia</taxon>
        <taxon>Lachnospirales</taxon>
        <taxon>Lachnospiraceae</taxon>
        <taxon>Murimonas</taxon>
    </lineage>
</organism>
<sequence>MFQIDQLKEKIKKNGVVVGTHVKWPEGNIVELFAMAGYDYIWIDGEHSTLGINDVNSHIRIAQSNNAAAFYRVRCNEPAVVKPILELGPDGIIFPMVCTAEEARRAVAACKYPAAGVRGYAPGRAIKYGLMDLDTYLEETKKIWTIIQIEHIEAVKNLDEILQVPGIDAIVVGMMDLSASLGKLGQVEDPYEMELLDTIAEKTKKAGLPFGVSMGYNPKIVQDWIRRGASLISVGGEEEFLCRMARKTLEEMREFGERGNIE</sequence>
<evidence type="ECO:0000256" key="3">
    <source>
        <dbReference type="ARBA" id="ARBA00023239"/>
    </source>
</evidence>
<dbReference type="InterPro" id="IPR050251">
    <property type="entry name" value="HpcH-HpaI_aldolase"/>
</dbReference>
<protein>
    <submittedName>
        <fullName evidence="5">2-dehydro-3-deoxyglucarate aldolase/4-hydroxy-2-oxoheptanedioate aldolase</fullName>
    </submittedName>
</protein>
<dbReference type="InterPro" id="IPR015813">
    <property type="entry name" value="Pyrv/PenolPyrv_kinase-like_dom"/>
</dbReference>
<dbReference type="InterPro" id="IPR005000">
    <property type="entry name" value="Aldolase/citrate-lyase_domain"/>
</dbReference>
<evidence type="ECO:0000313" key="6">
    <source>
        <dbReference type="Proteomes" id="UP000245412"/>
    </source>
</evidence>
<dbReference type="Proteomes" id="UP000245412">
    <property type="component" value="Unassembled WGS sequence"/>
</dbReference>
<dbReference type="EMBL" id="QGGY01000003">
    <property type="protein sequence ID" value="PWJ77517.1"/>
    <property type="molecule type" value="Genomic_DNA"/>
</dbReference>